<evidence type="ECO:0000313" key="2">
    <source>
        <dbReference type="Proteomes" id="UP001238088"/>
    </source>
</evidence>
<accession>A0ABU0AR54</accession>
<organism evidence="1 2">
    <name type="scientific">Cytobacillus purgationiresistens</name>
    <dbReference type="NCBI Taxonomy" id="863449"/>
    <lineage>
        <taxon>Bacteria</taxon>
        <taxon>Bacillati</taxon>
        <taxon>Bacillota</taxon>
        <taxon>Bacilli</taxon>
        <taxon>Bacillales</taxon>
        <taxon>Bacillaceae</taxon>
        <taxon>Cytobacillus</taxon>
    </lineage>
</organism>
<proteinExistence type="predicted"/>
<sequence>MYELKVNNSRVVPCREALLEDAQYVGRTFSKYRHCRVDLYHIKNKSEIIVTYIKGKQQMGVSA</sequence>
<comment type="caution">
    <text evidence="1">The sequence shown here is derived from an EMBL/GenBank/DDBJ whole genome shotgun (WGS) entry which is preliminary data.</text>
</comment>
<evidence type="ECO:0000313" key="1">
    <source>
        <dbReference type="EMBL" id="MDQ0273349.1"/>
    </source>
</evidence>
<gene>
    <name evidence="1" type="ORF">J2S17_005281</name>
</gene>
<dbReference type="Proteomes" id="UP001238088">
    <property type="component" value="Unassembled WGS sequence"/>
</dbReference>
<dbReference type="EMBL" id="JAUSUB010000038">
    <property type="protein sequence ID" value="MDQ0273349.1"/>
    <property type="molecule type" value="Genomic_DNA"/>
</dbReference>
<evidence type="ECO:0008006" key="3">
    <source>
        <dbReference type="Google" id="ProtNLM"/>
    </source>
</evidence>
<protein>
    <recommendedName>
        <fullName evidence="3">Transposase</fullName>
    </recommendedName>
</protein>
<name>A0ABU0AR54_9BACI</name>
<reference evidence="1 2" key="1">
    <citation type="submission" date="2023-07" db="EMBL/GenBank/DDBJ databases">
        <title>Genomic Encyclopedia of Type Strains, Phase IV (KMG-IV): sequencing the most valuable type-strain genomes for metagenomic binning, comparative biology and taxonomic classification.</title>
        <authorList>
            <person name="Goeker M."/>
        </authorList>
    </citation>
    <scope>NUCLEOTIDE SEQUENCE [LARGE SCALE GENOMIC DNA]</scope>
    <source>
        <strain evidence="1 2">DSM 23494</strain>
    </source>
</reference>
<keyword evidence="2" id="KW-1185">Reference proteome</keyword>